<dbReference type="Gene3D" id="3.30.420.40">
    <property type="match status" value="2"/>
</dbReference>
<keyword evidence="18" id="KW-1185">Reference proteome</keyword>
<comment type="caution">
    <text evidence="17">The sequence shown here is derived from an EMBL/GenBank/DDBJ whole genome shotgun (WGS) entry which is preliminary data.</text>
</comment>
<evidence type="ECO:0000256" key="14">
    <source>
        <dbReference type="ARBA" id="ARBA00038036"/>
    </source>
</evidence>
<evidence type="ECO:0000256" key="4">
    <source>
        <dbReference type="ARBA" id="ARBA00005225"/>
    </source>
</evidence>
<evidence type="ECO:0000256" key="16">
    <source>
        <dbReference type="HAMAP-Rule" id="MF_01274"/>
    </source>
</evidence>
<evidence type="ECO:0000256" key="2">
    <source>
        <dbReference type="ARBA" id="ARBA00001958"/>
    </source>
</evidence>
<feature type="binding site" evidence="16">
    <location>
        <position position="130"/>
    </location>
    <ligand>
        <name>K(+)</name>
        <dbReference type="ChEBI" id="CHEBI:29103"/>
    </ligand>
</feature>
<keyword evidence="11 16" id="KW-0067">ATP-binding</keyword>
<keyword evidence="8 16" id="KW-0808">Transferase</keyword>
<reference evidence="17" key="1">
    <citation type="submission" date="2022-07" db="EMBL/GenBank/DDBJ databases">
        <title>Characterization of the Novel Bacterium Alteromonas immobilis LMIT006 and Alteromonas gregis LMIT007.</title>
        <authorList>
            <person name="Lin X."/>
        </authorList>
    </citation>
    <scope>NUCLEOTIDE SEQUENCE</scope>
    <source>
        <strain evidence="17">LMIT007</strain>
    </source>
</reference>
<keyword evidence="9 16" id="KW-0547">Nucleotide-binding</keyword>
<evidence type="ECO:0000256" key="3">
    <source>
        <dbReference type="ARBA" id="ARBA00004496"/>
    </source>
</evidence>
<evidence type="ECO:0000256" key="1">
    <source>
        <dbReference type="ARBA" id="ARBA00001206"/>
    </source>
</evidence>
<keyword evidence="13 16" id="KW-0173">Coenzyme A biosynthesis</keyword>
<dbReference type="Pfam" id="PF03309">
    <property type="entry name" value="Pan_kinase"/>
    <property type="match status" value="1"/>
</dbReference>
<comment type="cofactor">
    <cofactor evidence="2">
        <name>K(+)</name>
        <dbReference type="ChEBI" id="CHEBI:29103"/>
    </cofactor>
</comment>
<dbReference type="GO" id="GO:0015937">
    <property type="term" value="P:coenzyme A biosynthetic process"/>
    <property type="evidence" value="ECO:0007669"/>
    <property type="project" value="UniProtKB-UniRule"/>
</dbReference>
<evidence type="ECO:0000256" key="7">
    <source>
        <dbReference type="ARBA" id="ARBA00022490"/>
    </source>
</evidence>
<comment type="similarity">
    <text evidence="14 16">Belongs to the type III pantothenate kinase family.</text>
</comment>
<dbReference type="HAMAP" id="MF_01274">
    <property type="entry name" value="Pantothen_kinase_3"/>
    <property type="match status" value="1"/>
</dbReference>
<feature type="binding site" evidence="16">
    <location>
        <position position="133"/>
    </location>
    <ligand>
        <name>ATP</name>
        <dbReference type="ChEBI" id="CHEBI:30616"/>
    </ligand>
</feature>
<comment type="catalytic activity">
    <reaction evidence="1 16">
        <text>(R)-pantothenate + ATP = (R)-4'-phosphopantothenate + ADP + H(+)</text>
        <dbReference type="Rhea" id="RHEA:16373"/>
        <dbReference type="ChEBI" id="CHEBI:10986"/>
        <dbReference type="ChEBI" id="CHEBI:15378"/>
        <dbReference type="ChEBI" id="CHEBI:29032"/>
        <dbReference type="ChEBI" id="CHEBI:30616"/>
        <dbReference type="ChEBI" id="CHEBI:456216"/>
        <dbReference type="EC" id="2.7.1.33"/>
    </reaction>
</comment>
<feature type="binding site" evidence="16">
    <location>
        <begin position="11"/>
        <end position="18"/>
    </location>
    <ligand>
        <name>ATP</name>
        <dbReference type="ChEBI" id="CHEBI:30616"/>
    </ligand>
</feature>
<comment type="cofactor">
    <cofactor evidence="16">
        <name>NH4(+)</name>
        <dbReference type="ChEBI" id="CHEBI:28938"/>
    </cofactor>
    <cofactor evidence="16">
        <name>K(+)</name>
        <dbReference type="ChEBI" id="CHEBI:29103"/>
    </cofactor>
    <text evidence="16">A monovalent cation. Ammonium or potassium.</text>
</comment>
<accession>A0AA41X0W1</accession>
<evidence type="ECO:0000313" key="17">
    <source>
        <dbReference type="EMBL" id="MCP3429690.1"/>
    </source>
</evidence>
<evidence type="ECO:0000256" key="9">
    <source>
        <dbReference type="ARBA" id="ARBA00022741"/>
    </source>
</evidence>
<evidence type="ECO:0000256" key="8">
    <source>
        <dbReference type="ARBA" id="ARBA00022679"/>
    </source>
</evidence>
<feature type="active site" description="Proton acceptor" evidence="16">
    <location>
        <position position="106"/>
    </location>
</feature>
<comment type="subunit">
    <text evidence="5 16">Homodimer.</text>
</comment>
<dbReference type="GO" id="GO:0004594">
    <property type="term" value="F:pantothenate kinase activity"/>
    <property type="evidence" value="ECO:0007669"/>
    <property type="project" value="UniProtKB-UniRule"/>
</dbReference>
<dbReference type="NCBIfam" id="TIGR00671">
    <property type="entry name" value="baf"/>
    <property type="match status" value="1"/>
</dbReference>
<dbReference type="Proteomes" id="UP001165413">
    <property type="component" value="Unassembled WGS sequence"/>
</dbReference>
<comment type="function">
    <text evidence="16">Catalyzes the phosphorylation of pantothenate (Pan), the first step in CoA biosynthesis.</text>
</comment>
<feature type="binding site" evidence="16">
    <location>
        <position position="97"/>
    </location>
    <ligand>
        <name>substrate</name>
    </ligand>
</feature>
<dbReference type="AlphaFoldDB" id="A0AA41X0W1"/>
<evidence type="ECO:0000256" key="6">
    <source>
        <dbReference type="ARBA" id="ARBA00012102"/>
    </source>
</evidence>
<evidence type="ECO:0000313" key="18">
    <source>
        <dbReference type="Proteomes" id="UP001165413"/>
    </source>
</evidence>
<dbReference type="EC" id="2.7.1.33" evidence="6 16"/>
<evidence type="ECO:0000256" key="15">
    <source>
        <dbReference type="ARBA" id="ARBA00040883"/>
    </source>
</evidence>
<dbReference type="PANTHER" id="PTHR34265:SF1">
    <property type="entry name" value="TYPE III PANTOTHENATE KINASE"/>
    <property type="match status" value="1"/>
</dbReference>
<evidence type="ECO:0000256" key="11">
    <source>
        <dbReference type="ARBA" id="ARBA00022840"/>
    </source>
</evidence>
<organism evidence="17 18">
    <name type="scientific">Opacimonas viscosa</name>
    <dbReference type="NCBI Taxonomy" id="2961944"/>
    <lineage>
        <taxon>Bacteria</taxon>
        <taxon>Pseudomonadati</taxon>
        <taxon>Pseudomonadota</taxon>
        <taxon>Gammaproteobacteria</taxon>
        <taxon>Alteromonadales</taxon>
        <taxon>Alteromonadaceae</taxon>
        <taxon>Opacimonas</taxon>
    </lineage>
</organism>
<keyword evidence="10 16" id="KW-0418">Kinase</keyword>
<dbReference type="EMBL" id="JANATA010000030">
    <property type="protein sequence ID" value="MCP3429690.1"/>
    <property type="molecule type" value="Genomic_DNA"/>
</dbReference>
<gene>
    <name evidence="16" type="primary">coaX</name>
    <name evidence="17" type="ORF">NLF92_12155</name>
</gene>
<keyword evidence="7 16" id="KW-0963">Cytoplasm</keyword>
<evidence type="ECO:0000256" key="13">
    <source>
        <dbReference type="ARBA" id="ARBA00022993"/>
    </source>
</evidence>
<dbReference type="GO" id="GO:0046872">
    <property type="term" value="F:metal ion binding"/>
    <property type="evidence" value="ECO:0007669"/>
    <property type="project" value="UniProtKB-KW"/>
</dbReference>
<evidence type="ECO:0000256" key="5">
    <source>
        <dbReference type="ARBA" id="ARBA00011738"/>
    </source>
</evidence>
<dbReference type="InterPro" id="IPR004619">
    <property type="entry name" value="Type_III_PanK"/>
</dbReference>
<evidence type="ECO:0000256" key="12">
    <source>
        <dbReference type="ARBA" id="ARBA00022958"/>
    </source>
</evidence>
<dbReference type="RefSeq" id="WP_254102340.1">
    <property type="nucleotide sequence ID" value="NZ_JANATA010000030.1"/>
</dbReference>
<proteinExistence type="inferred from homology"/>
<feature type="binding site" evidence="16">
    <location>
        <position position="184"/>
    </location>
    <ligand>
        <name>substrate</name>
    </ligand>
</feature>
<sequence length="252" mass="27734">MSGVSNWLLIDIGNTSIKYAVVDTHTDPEFLEVHQAQNLNELGDVLASVQHVALASVREPENLSAFIDDLHSQGIPVHIAQTQKIQRIGRVHLQNSYKTPENMGVDRWLAMIAGVYFAERITEHNVLVTDAGTAITCDVVVGHMHKGGFIAPGLQMLKQALYQNTQKVFGTEDTPTTISLGKDTPECVNAGCLAQVEGTVRQAQEQMQNYAENYLLLISGGDRKYLANIQQNPKMYIENAVLSGLCITFVQD</sequence>
<keyword evidence="16" id="KW-0479">Metal-binding</keyword>
<dbReference type="SUPFAM" id="SSF53067">
    <property type="entry name" value="Actin-like ATPase domain"/>
    <property type="match status" value="2"/>
</dbReference>
<feature type="binding site" evidence="16">
    <location>
        <begin position="104"/>
        <end position="107"/>
    </location>
    <ligand>
        <name>substrate</name>
    </ligand>
</feature>
<dbReference type="PANTHER" id="PTHR34265">
    <property type="entry name" value="TYPE III PANTOTHENATE KINASE"/>
    <property type="match status" value="1"/>
</dbReference>
<protein>
    <recommendedName>
        <fullName evidence="15 16">Type III pantothenate kinase</fullName>
        <ecNumber evidence="6 16">2.7.1.33</ecNumber>
    </recommendedName>
    <alternativeName>
        <fullName evidence="16">PanK-III</fullName>
    </alternativeName>
    <alternativeName>
        <fullName evidence="16">Pantothenic acid kinase</fullName>
    </alternativeName>
</protein>
<dbReference type="GO" id="GO:0005737">
    <property type="term" value="C:cytoplasm"/>
    <property type="evidence" value="ECO:0007669"/>
    <property type="project" value="UniProtKB-SubCell"/>
</dbReference>
<comment type="subcellular location">
    <subcellularLocation>
        <location evidence="3 16">Cytoplasm</location>
    </subcellularLocation>
</comment>
<dbReference type="CDD" id="cd24015">
    <property type="entry name" value="ASKHA_NBD_PanK-III"/>
    <property type="match status" value="1"/>
</dbReference>
<keyword evidence="12 16" id="KW-0630">Potassium</keyword>
<comment type="pathway">
    <text evidence="4 16">Cofactor biosynthesis; coenzyme A biosynthesis; CoA from (R)-pantothenate: step 1/5.</text>
</comment>
<dbReference type="GO" id="GO:0005524">
    <property type="term" value="F:ATP binding"/>
    <property type="evidence" value="ECO:0007669"/>
    <property type="project" value="UniProtKB-UniRule"/>
</dbReference>
<dbReference type="InterPro" id="IPR043129">
    <property type="entry name" value="ATPase_NBD"/>
</dbReference>
<name>A0AA41X0W1_9ALTE</name>
<evidence type="ECO:0000256" key="10">
    <source>
        <dbReference type="ARBA" id="ARBA00022777"/>
    </source>
</evidence>